<comment type="subcellular location">
    <subcellularLocation>
        <location evidence="1">Nucleus</location>
    </subcellularLocation>
</comment>
<feature type="region of interest" description="Disordered" evidence="8">
    <location>
        <begin position="16"/>
        <end position="40"/>
    </location>
</feature>
<name>A0A2J6QNT1_9HELO</name>
<dbReference type="InterPro" id="IPR037869">
    <property type="entry name" value="Spp1/CFP1"/>
</dbReference>
<reference evidence="10 11" key="1">
    <citation type="submission" date="2016-05" db="EMBL/GenBank/DDBJ databases">
        <title>A degradative enzymes factory behind the ericoid mycorrhizal symbiosis.</title>
        <authorList>
            <consortium name="DOE Joint Genome Institute"/>
            <person name="Martino E."/>
            <person name="Morin E."/>
            <person name="Grelet G."/>
            <person name="Kuo A."/>
            <person name="Kohler A."/>
            <person name="Daghino S."/>
            <person name="Barry K."/>
            <person name="Choi C."/>
            <person name="Cichocki N."/>
            <person name="Clum A."/>
            <person name="Copeland A."/>
            <person name="Hainaut M."/>
            <person name="Haridas S."/>
            <person name="Labutti K."/>
            <person name="Lindquist E."/>
            <person name="Lipzen A."/>
            <person name="Khouja H.-R."/>
            <person name="Murat C."/>
            <person name="Ohm R."/>
            <person name="Olson A."/>
            <person name="Spatafora J."/>
            <person name="Veneault-Fourrey C."/>
            <person name="Henrissat B."/>
            <person name="Grigoriev I."/>
            <person name="Martin F."/>
            <person name="Perotto S."/>
        </authorList>
    </citation>
    <scope>NUCLEOTIDE SEQUENCE [LARGE SCALE GENOMIC DNA]</scope>
    <source>
        <strain evidence="10 11">UAMH 7357</strain>
    </source>
</reference>
<dbReference type="AlphaFoldDB" id="A0A2J6QNT1"/>
<dbReference type="GO" id="GO:0048188">
    <property type="term" value="C:Set1C/COMPASS complex"/>
    <property type="evidence" value="ECO:0007669"/>
    <property type="project" value="InterPro"/>
</dbReference>
<evidence type="ECO:0000256" key="5">
    <source>
        <dbReference type="ARBA" id="ARBA00023242"/>
    </source>
</evidence>
<evidence type="ECO:0000256" key="6">
    <source>
        <dbReference type="PROSITE-ProRule" id="PRU00146"/>
    </source>
</evidence>
<evidence type="ECO:0000256" key="8">
    <source>
        <dbReference type="SAM" id="MobiDB-lite"/>
    </source>
</evidence>
<evidence type="ECO:0000259" key="9">
    <source>
        <dbReference type="PROSITE" id="PS50016"/>
    </source>
</evidence>
<feature type="domain" description="PHD-type" evidence="9">
    <location>
        <begin position="298"/>
        <end position="350"/>
    </location>
</feature>
<keyword evidence="11" id="KW-1185">Reference proteome</keyword>
<dbReference type="GO" id="GO:0008270">
    <property type="term" value="F:zinc ion binding"/>
    <property type="evidence" value="ECO:0007669"/>
    <property type="project" value="UniProtKB-KW"/>
</dbReference>
<dbReference type="SMART" id="SM00249">
    <property type="entry name" value="PHD"/>
    <property type="match status" value="1"/>
</dbReference>
<dbReference type="InterPro" id="IPR011011">
    <property type="entry name" value="Znf_FYVE_PHD"/>
</dbReference>
<feature type="coiled-coil region" evidence="7">
    <location>
        <begin position="598"/>
        <end position="626"/>
    </location>
</feature>
<dbReference type="Pfam" id="PF00628">
    <property type="entry name" value="PHD"/>
    <property type="match status" value="1"/>
</dbReference>
<dbReference type="EMBL" id="KZ613465">
    <property type="protein sequence ID" value="PMD27919.1"/>
    <property type="molecule type" value="Genomic_DNA"/>
</dbReference>
<dbReference type="InterPro" id="IPR019787">
    <property type="entry name" value="Znf_PHD-finger"/>
</dbReference>
<dbReference type="SUPFAM" id="SSF57903">
    <property type="entry name" value="FYVE/PHD zinc finger"/>
    <property type="match status" value="1"/>
</dbReference>
<evidence type="ECO:0000256" key="7">
    <source>
        <dbReference type="SAM" id="Coils"/>
    </source>
</evidence>
<feature type="compositionally biased region" description="Low complexity" evidence="8">
    <location>
        <begin position="195"/>
        <end position="207"/>
    </location>
</feature>
<feature type="compositionally biased region" description="Low complexity" evidence="8">
    <location>
        <begin position="268"/>
        <end position="279"/>
    </location>
</feature>
<keyword evidence="3 6" id="KW-0863">Zinc-finger</keyword>
<gene>
    <name evidence="10" type="ORF">NA56DRAFT_589914</name>
</gene>
<dbReference type="InterPro" id="IPR013083">
    <property type="entry name" value="Znf_RING/FYVE/PHD"/>
</dbReference>
<evidence type="ECO:0000256" key="3">
    <source>
        <dbReference type="ARBA" id="ARBA00022771"/>
    </source>
</evidence>
<keyword evidence="5" id="KW-0539">Nucleus</keyword>
<feature type="compositionally biased region" description="Polar residues" evidence="8">
    <location>
        <begin position="280"/>
        <end position="292"/>
    </location>
</feature>
<feature type="coiled-coil region" evidence="7">
    <location>
        <begin position="459"/>
        <end position="486"/>
    </location>
</feature>
<dbReference type="PROSITE" id="PS01359">
    <property type="entry name" value="ZF_PHD_1"/>
    <property type="match status" value="1"/>
</dbReference>
<dbReference type="Proteomes" id="UP000235672">
    <property type="component" value="Unassembled WGS sequence"/>
</dbReference>
<dbReference type="GO" id="GO:0045893">
    <property type="term" value="P:positive regulation of DNA-templated transcription"/>
    <property type="evidence" value="ECO:0007669"/>
    <property type="project" value="TreeGrafter"/>
</dbReference>
<dbReference type="PANTHER" id="PTHR46174:SF1">
    <property type="entry name" value="CXXC-TYPE ZINC FINGER PROTEIN 1"/>
    <property type="match status" value="1"/>
</dbReference>
<dbReference type="PROSITE" id="PS50016">
    <property type="entry name" value="ZF_PHD_2"/>
    <property type="match status" value="1"/>
</dbReference>
<dbReference type="PANTHER" id="PTHR46174">
    <property type="entry name" value="CXXC-TYPE ZINC FINGER PROTEIN 1"/>
    <property type="match status" value="1"/>
</dbReference>
<evidence type="ECO:0000256" key="1">
    <source>
        <dbReference type="ARBA" id="ARBA00004123"/>
    </source>
</evidence>
<dbReference type="Gene3D" id="3.30.40.10">
    <property type="entry name" value="Zinc/RING finger domain, C3HC4 (zinc finger)"/>
    <property type="match status" value="1"/>
</dbReference>
<dbReference type="InterPro" id="IPR001965">
    <property type="entry name" value="Znf_PHD"/>
</dbReference>
<dbReference type="STRING" id="1745343.A0A2J6QNT1"/>
<proteinExistence type="predicted"/>
<feature type="compositionally biased region" description="Polar residues" evidence="8">
    <location>
        <begin position="19"/>
        <end position="31"/>
    </location>
</feature>
<evidence type="ECO:0000313" key="10">
    <source>
        <dbReference type="EMBL" id="PMD27919.1"/>
    </source>
</evidence>
<evidence type="ECO:0000256" key="2">
    <source>
        <dbReference type="ARBA" id="ARBA00022723"/>
    </source>
</evidence>
<evidence type="ECO:0000313" key="11">
    <source>
        <dbReference type="Proteomes" id="UP000235672"/>
    </source>
</evidence>
<dbReference type="InterPro" id="IPR019786">
    <property type="entry name" value="Zinc_finger_PHD-type_CS"/>
</dbReference>
<sequence length="643" mass="70484">MASNVNDLQQATAGLAIAQNGSAQDTASSEIPQPVPSEVEDPFAVITNNKEGFKYKYPEAKPTPPGEDDVVWNKVYTAADSRMYNKHHKNANESRKFRSTGETRELALRMLKENKEKHAKIVAQAAASGVPLSALRSTPKSSAMAPKKKEIKKEASTSSRDGTPGGDNILMSMLSISEKIKSEGRARKAPPLPPSSSQGTPGPSTASKQGTPSATTKQGTPSGGPQMNSPASDNAGSVPAPKVQKPAKKGTATSVKKQHAKKAKADAAKAATSNSKSASQTSDQITTAASDSGSDDGGEYCICRGPDDHRMMVYCEGGCKDWYHCSCVNIDENDAHELLDRFICPKCSQKDVLFTTWKRMCRVNNVPTIKCRKAARVAMDPPSKYCSDECKVKFWEFVASRVRKDDAPSIGGALNFKEVGQLLAEAPTAAEFHKLGQKPTLPVKEGADPNRPVGLDYLNEDEEKQLEEIKQKKKTLEDRIKGYQNQQKLLVMINDRSKIAAKEPNLEVKDICGYDNRLAMNEEEFDEWFNSEEGKQAFATGKLGPRTAETKEIGARIPYPGQVVPTPPKVSDALDNICLKQKRKCRHNNWLAIHGADFVTMQQNLKDEMKKLVEAEKEIIEDAELREATKGYYDAENETIQLF</sequence>
<keyword evidence="4" id="KW-0862">Zinc</keyword>
<organism evidence="10 11">
    <name type="scientific">Hyaloscypha hepaticicola</name>
    <dbReference type="NCBI Taxonomy" id="2082293"/>
    <lineage>
        <taxon>Eukaryota</taxon>
        <taxon>Fungi</taxon>
        <taxon>Dikarya</taxon>
        <taxon>Ascomycota</taxon>
        <taxon>Pezizomycotina</taxon>
        <taxon>Leotiomycetes</taxon>
        <taxon>Helotiales</taxon>
        <taxon>Hyaloscyphaceae</taxon>
        <taxon>Hyaloscypha</taxon>
    </lineage>
</organism>
<protein>
    <recommendedName>
        <fullName evidence="9">PHD-type domain-containing protein</fullName>
    </recommendedName>
</protein>
<evidence type="ECO:0000256" key="4">
    <source>
        <dbReference type="ARBA" id="ARBA00022833"/>
    </source>
</evidence>
<feature type="compositionally biased region" description="Polar residues" evidence="8">
    <location>
        <begin position="208"/>
        <end position="235"/>
    </location>
</feature>
<feature type="region of interest" description="Disordered" evidence="8">
    <location>
        <begin position="127"/>
        <end position="295"/>
    </location>
</feature>
<dbReference type="OrthoDB" id="436852at2759"/>
<keyword evidence="2" id="KW-0479">Metal-binding</keyword>
<keyword evidence="7" id="KW-0175">Coiled coil</keyword>
<accession>A0A2J6QNT1</accession>